<organism evidence="2 3">
    <name type="scientific">Stenotrophomonas rhizophila</name>
    <dbReference type="NCBI Taxonomy" id="216778"/>
    <lineage>
        <taxon>Bacteria</taxon>
        <taxon>Pseudomonadati</taxon>
        <taxon>Pseudomonadota</taxon>
        <taxon>Gammaproteobacteria</taxon>
        <taxon>Lysobacterales</taxon>
        <taxon>Lysobacteraceae</taxon>
        <taxon>Stenotrophomonas</taxon>
    </lineage>
</organism>
<dbReference type="InterPro" id="IPR036390">
    <property type="entry name" value="WH_DNA-bd_sf"/>
</dbReference>
<comment type="caution">
    <text evidence="2">The sequence shown here is derived from an EMBL/GenBank/DDBJ whole genome shotgun (WGS) entry which is preliminary data.</text>
</comment>
<dbReference type="GO" id="GO:0003677">
    <property type="term" value="F:DNA binding"/>
    <property type="evidence" value="ECO:0007669"/>
    <property type="project" value="UniProtKB-KW"/>
</dbReference>
<evidence type="ECO:0000313" key="2">
    <source>
        <dbReference type="EMBL" id="MDQ1110050.1"/>
    </source>
</evidence>
<dbReference type="Proteomes" id="UP001226084">
    <property type="component" value="Unassembled WGS sequence"/>
</dbReference>
<gene>
    <name evidence="2" type="ORF">QE424_003209</name>
</gene>
<accession>A0AAP5AM07</accession>
<evidence type="ECO:0000259" key="1">
    <source>
        <dbReference type="Pfam" id="PF03551"/>
    </source>
</evidence>
<dbReference type="InterPro" id="IPR005149">
    <property type="entry name" value="Tscrpt_reg_PadR_N"/>
</dbReference>
<sequence>MTAPRDLDGPARPLTSRPLSRGDLRLLVLSLLAAQPRHGYELIQCISEMFVRVYTPSAGSIYPVLAQFEAAGWVSALEEAGRKRYQLTALGQAELAAQREEVDAALHRVRHSARAIAKANLPPVVRDAMRELKQALGLHHARWQDDNAVAVAQALREAAAQIRAQGR</sequence>
<name>A0AAP5AM07_9GAMM</name>
<keyword evidence="2" id="KW-0238">DNA-binding</keyword>
<proteinExistence type="predicted"/>
<dbReference type="SUPFAM" id="SSF46785">
    <property type="entry name" value="Winged helix' DNA-binding domain"/>
    <property type="match status" value="1"/>
</dbReference>
<dbReference type="PANTHER" id="PTHR43252">
    <property type="entry name" value="TRANSCRIPTIONAL REGULATOR YQJI"/>
    <property type="match status" value="1"/>
</dbReference>
<dbReference type="RefSeq" id="WP_307107560.1">
    <property type="nucleotide sequence ID" value="NZ_JAUTAS010000001.1"/>
</dbReference>
<evidence type="ECO:0000313" key="3">
    <source>
        <dbReference type="Proteomes" id="UP001226084"/>
    </source>
</evidence>
<dbReference type="EMBL" id="JAUTAS010000001">
    <property type="protein sequence ID" value="MDQ1110050.1"/>
    <property type="molecule type" value="Genomic_DNA"/>
</dbReference>
<dbReference type="PANTHER" id="PTHR43252:SF7">
    <property type="entry name" value="TRANSCRIPTIONAL REGULATOR YQJI"/>
    <property type="match status" value="1"/>
</dbReference>
<dbReference type="Gene3D" id="1.10.10.10">
    <property type="entry name" value="Winged helix-like DNA-binding domain superfamily/Winged helix DNA-binding domain"/>
    <property type="match status" value="1"/>
</dbReference>
<dbReference type="Pfam" id="PF03551">
    <property type="entry name" value="PadR"/>
    <property type="match status" value="1"/>
</dbReference>
<feature type="domain" description="Transcription regulator PadR N-terminal" evidence="1">
    <location>
        <begin position="28"/>
        <end position="96"/>
    </location>
</feature>
<protein>
    <submittedName>
        <fullName evidence="2">DNA-binding PadR family transcriptional regulator</fullName>
    </submittedName>
</protein>
<dbReference type="InterPro" id="IPR036388">
    <property type="entry name" value="WH-like_DNA-bd_sf"/>
</dbReference>
<reference evidence="2" key="1">
    <citation type="submission" date="2023-07" db="EMBL/GenBank/DDBJ databases">
        <title>Functional and genomic diversity of the sorghum phyllosphere microbiome.</title>
        <authorList>
            <person name="Shade A."/>
        </authorList>
    </citation>
    <scope>NUCLEOTIDE SEQUENCE</scope>
    <source>
        <strain evidence="2">SORGH_AS_0457</strain>
    </source>
</reference>
<dbReference type="AlphaFoldDB" id="A0AAP5AM07"/>